<dbReference type="PANTHER" id="PTHR24559">
    <property type="entry name" value="TRANSPOSON TY3-I GAG-POL POLYPROTEIN"/>
    <property type="match status" value="1"/>
</dbReference>
<dbReference type="InterPro" id="IPR043128">
    <property type="entry name" value="Rev_trsase/Diguanyl_cyclase"/>
</dbReference>
<dbReference type="CDD" id="cd01647">
    <property type="entry name" value="RT_LTR"/>
    <property type="match status" value="1"/>
</dbReference>
<evidence type="ECO:0000313" key="4">
    <source>
        <dbReference type="Proteomes" id="UP000762676"/>
    </source>
</evidence>
<dbReference type="Proteomes" id="UP000762676">
    <property type="component" value="Unassembled WGS sequence"/>
</dbReference>
<feature type="domain" description="Peptidase A2" evidence="2">
    <location>
        <begin position="20"/>
        <end position="35"/>
    </location>
</feature>
<dbReference type="SUPFAM" id="SSF50630">
    <property type="entry name" value="Acid proteases"/>
    <property type="match status" value="1"/>
</dbReference>
<dbReference type="InterPro" id="IPR043502">
    <property type="entry name" value="DNA/RNA_pol_sf"/>
</dbReference>
<name>A0AAV4IU16_9GAST</name>
<dbReference type="Gene3D" id="3.30.70.270">
    <property type="match status" value="1"/>
</dbReference>
<dbReference type="Gene3D" id="2.40.70.10">
    <property type="entry name" value="Acid Proteases"/>
    <property type="match status" value="1"/>
</dbReference>
<dbReference type="EMBL" id="BMAT01013420">
    <property type="protein sequence ID" value="GFS12772.1"/>
    <property type="molecule type" value="Genomic_DNA"/>
</dbReference>
<organism evidence="3 4">
    <name type="scientific">Elysia marginata</name>
    <dbReference type="NCBI Taxonomy" id="1093978"/>
    <lineage>
        <taxon>Eukaryota</taxon>
        <taxon>Metazoa</taxon>
        <taxon>Spiralia</taxon>
        <taxon>Lophotrochozoa</taxon>
        <taxon>Mollusca</taxon>
        <taxon>Gastropoda</taxon>
        <taxon>Heterobranchia</taxon>
        <taxon>Euthyneura</taxon>
        <taxon>Panpulmonata</taxon>
        <taxon>Sacoglossa</taxon>
        <taxon>Placobranchoidea</taxon>
        <taxon>Plakobranchidae</taxon>
        <taxon>Elysia</taxon>
    </lineage>
</organism>
<dbReference type="Pfam" id="PF13975">
    <property type="entry name" value="gag-asp_proteas"/>
    <property type="match status" value="1"/>
</dbReference>
<dbReference type="SUPFAM" id="SSF56672">
    <property type="entry name" value="DNA/RNA polymerases"/>
    <property type="match status" value="1"/>
</dbReference>
<dbReference type="Gene3D" id="3.10.10.10">
    <property type="entry name" value="HIV Type 1 Reverse Transcriptase, subunit A, domain 1"/>
    <property type="match status" value="1"/>
</dbReference>
<accession>A0AAV4IU16</accession>
<dbReference type="InterPro" id="IPR021109">
    <property type="entry name" value="Peptidase_aspartic_dom_sf"/>
</dbReference>
<keyword evidence="4" id="KW-1185">Reference proteome</keyword>
<comment type="caution">
    <text evidence="3">The sequence shown here is derived from an EMBL/GenBank/DDBJ whole genome shotgun (WGS) entry which is preliminary data.</text>
</comment>
<dbReference type="PROSITE" id="PS00141">
    <property type="entry name" value="ASP_PROTEASE"/>
    <property type="match status" value="1"/>
</dbReference>
<dbReference type="InterPro" id="IPR001969">
    <property type="entry name" value="Aspartic_peptidase_AS"/>
</dbReference>
<protein>
    <submittedName>
        <fullName evidence="3">Pol polyprotein</fullName>
    </submittedName>
</protein>
<sequence>MTNAFGECPVVKAYIENRPVQALLDTGSEVSIVSQEFYRNRLGTKFLKSSDAVKFNLIAANGTSIPYAGYLSANVEVQGVLVEEAVIFIGKDMQMTDCIFGMNILQHLPMFAHYRDAAIKKNKKLRVVKSPKTPTLVPSHTVITVQTTGPDSLYNKDMIVEPIEGAPQGMILVQSLTRCEKGKINVGIANPTDFDIIIPSRAKIGLLQPARETTVDLCVASTNAKRNFVDLDINLDLDKVDREALDKLLKENRDVFVCRDDELGCTDPLKHRITLTTDRPIAQPYRRITPSQLQEVRDHLDDLLARKIIVPSSSPYAAPIVVVRKKSGEIRLCCDYRKLNDVTRKDAFPLPRIEECMDALGGSKYFSTLDLASG</sequence>
<keyword evidence="1" id="KW-0378">Hydrolase</keyword>
<dbReference type="InterPro" id="IPR053134">
    <property type="entry name" value="RNA-dir_DNA_polymerase"/>
</dbReference>
<dbReference type="PROSITE" id="PS50175">
    <property type="entry name" value="ASP_PROT_RETROV"/>
    <property type="match status" value="1"/>
</dbReference>
<evidence type="ECO:0000313" key="3">
    <source>
        <dbReference type="EMBL" id="GFS12772.1"/>
    </source>
</evidence>
<reference evidence="3 4" key="1">
    <citation type="journal article" date="2021" name="Elife">
        <title>Chloroplast acquisition without the gene transfer in kleptoplastic sea slugs, Plakobranchus ocellatus.</title>
        <authorList>
            <person name="Maeda T."/>
            <person name="Takahashi S."/>
            <person name="Yoshida T."/>
            <person name="Shimamura S."/>
            <person name="Takaki Y."/>
            <person name="Nagai Y."/>
            <person name="Toyoda A."/>
            <person name="Suzuki Y."/>
            <person name="Arimoto A."/>
            <person name="Ishii H."/>
            <person name="Satoh N."/>
            <person name="Nishiyama T."/>
            <person name="Hasebe M."/>
            <person name="Maruyama T."/>
            <person name="Minagawa J."/>
            <person name="Obokata J."/>
            <person name="Shigenobu S."/>
        </authorList>
    </citation>
    <scope>NUCLEOTIDE SEQUENCE [LARGE SCALE GENOMIC DNA]</scope>
</reference>
<dbReference type="PANTHER" id="PTHR24559:SF435">
    <property type="entry name" value="RIBONUCLEASE H"/>
    <property type="match status" value="1"/>
</dbReference>
<dbReference type="GO" id="GO:0004190">
    <property type="term" value="F:aspartic-type endopeptidase activity"/>
    <property type="evidence" value="ECO:0007669"/>
    <property type="project" value="InterPro"/>
</dbReference>
<evidence type="ECO:0000256" key="1">
    <source>
        <dbReference type="ARBA" id="ARBA00022801"/>
    </source>
</evidence>
<gene>
    <name evidence="3" type="ORF">ElyMa_006706400</name>
</gene>
<dbReference type="AlphaFoldDB" id="A0AAV4IU16"/>
<proteinExistence type="predicted"/>
<evidence type="ECO:0000259" key="2">
    <source>
        <dbReference type="PROSITE" id="PS50175"/>
    </source>
</evidence>
<dbReference type="InterPro" id="IPR001995">
    <property type="entry name" value="Peptidase_A2_cat"/>
</dbReference>
<dbReference type="GO" id="GO:0006508">
    <property type="term" value="P:proteolysis"/>
    <property type="evidence" value="ECO:0007669"/>
    <property type="project" value="InterPro"/>
</dbReference>
<dbReference type="CDD" id="cd00303">
    <property type="entry name" value="retropepsin_like"/>
    <property type="match status" value="1"/>
</dbReference>